<feature type="compositionally biased region" description="Basic and acidic residues" evidence="1">
    <location>
        <begin position="79"/>
        <end position="90"/>
    </location>
</feature>
<feature type="compositionally biased region" description="Polar residues" evidence="1">
    <location>
        <begin position="61"/>
        <end position="73"/>
    </location>
</feature>
<dbReference type="PANTHER" id="PTHR36474">
    <property type="entry name" value="PROTEIN LIAT1"/>
    <property type="match status" value="1"/>
</dbReference>
<protein>
    <submittedName>
        <fullName evidence="2">Uncharacterized protein</fullName>
    </submittedName>
</protein>
<dbReference type="OrthoDB" id="10017439at2759"/>
<feature type="compositionally biased region" description="Basic residues" evidence="1">
    <location>
        <begin position="26"/>
        <end position="37"/>
    </location>
</feature>
<proteinExistence type="predicted"/>
<evidence type="ECO:0000313" key="3">
    <source>
        <dbReference type="Proteomes" id="UP000005408"/>
    </source>
</evidence>
<dbReference type="InterPro" id="IPR038794">
    <property type="entry name" value="LIAT1"/>
</dbReference>
<feature type="region of interest" description="Disordered" evidence="1">
    <location>
        <begin position="234"/>
        <end position="272"/>
    </location>
</feature>
<evidence type="ECO:0000256" key="1">
    <source>
        <dbReference type="SAM" id="MobiDB-lite"/>
    </source>
</evidence>
<feature type="compositionally biased region" description="Low complexity" evidence="1">
    <location>
        <begin position="13"/>
        <end position="25"/>
    </location>
</feature>
<dbReference type="Proteomes" id="UP000005408">
    <property type="component" value="Unassembled WGS sequence"/>
</dbReference>
<feature type="compositionally biased region" description="Polar residues" evidence="1">
    <location>
        <begin position="104"/>
        <end position="124"/>
    </location>
</feature>
<feature type="region of interest" description="Disordered" evidence="1">
    <location>
        <begin position="1"/>
        <end position="147"/>
    </location>
</feature>
<organism evidence="2 3">
    <name type="scientific">Magallana gigas</name>
    <name type="common">Pacific oyster</name>
    <name type="synonym">Crassostrea gigas</name>
    <dbReference type="NCBI Taxonomy" id="29159"/>
    <lineage>
        <taxon>Eukaryota</taxon>
        <taxon>Metazoa</taxon>
        <taxon>Spiralia</taxon>
        <taxon>Lophotrochozoa</taxon>
        <taxon>Mollusca</taxon>
        <taxon>Bivalvia</taxon>
        <taxon>Autobranchia</taxon>
        <taxon>Pteriomorphia</taxon>
        <taxon>Ostreida</taxon>
        <taxon>Ostreoidea</taxon>
        <taxon>Ostreidae</taxon>
        <taxon>Magallana</taxon>
    </lineage>
</organism>
<sequence length="286" mass="31393">MDNKQTSKKSSKKSVTSSDKNNNKTGNKKKKKNRKSANKSDQKDSDQSPDILEIEGLGALDNTQGVDSDSSHAYQEPASRGDENASKNRLENAPTAVEVESKKASSSGLQINVSSMSIKPSKSQDSIRELPVKENSSAMLSKQRSMISKNNKYKVNITSNSSLKPGYQFGAKSFPRRNNNSSSNLNQMKNESLRWENPAEGSDEEEERIKLYKINRRKRYLAAAQAKGLGWAANYKNGTPVTEDSGIESKDSRVTGRNDNHSLSDFSPMKSLAPVASNSGMAMVEC</sequence>
<evidence type="ECO:0000313" key="2">
    <source>
        <dbReference type="EnsemblMetazoa" id="G22206.4:cds"/>
    </source>
</evidence>
<dbReference type="OMA" id="GWAANYK"/>
<accession>A0A8W8K6S6</accession>
<dbReference type="AlphaFoldDB" id="A0A8W8K6S6"/>
<name>A0A8W8K6S6_MAGGI</name>
<feature type="compositionally biased region" description="Basic and acidic residues" evidence="1">
    <location>
        <begin position="247"/>
        <end position="262"/>
    </location>
</feature>
<feature type="compositionally biased region" description="Basic residues" evidence="1">
    <location>
        <begin position="1"/>
        <end position="12"/>
    </location>
</feature>
<keyword evidence="3" id="KW-1185">Reference proteome</keyword>
<reference evidence="2" key="1">
    <citation type="submission" date="2022-08" db="UniProtKB">
        <authorList>
            <consortium name="EnsemblMetazoa"/>
        </authorList>
    </citation>
    <scope>IDENTIFICATION</scope>
    <source>
        <strain evidence="2">05x7-T-G4-1.051#20</strain>
    </source>
</reference>
<dbReference type="PANTHER" id="PTHR36474:SF1">
    <property type="entry name" value="PROTEIN LIAT1"/>
    <property type="match status" value="1"/>
</dbReference>
<dbReference type="EnsemblMetazoa" id="G22206.4">
    <property type="protein sequence ID" value="G22206.4:cds"/>
    <property type="gene ID" value="G22206"/>
</dbReference>
<feature type="compositionally biased region" description="Polar residues" evidence="1">
    <location>
        <begin position="134"/>
        <end position="147"/>
    </location>
</feature>
<feature type="region of interest" description="Disordered" evidence="1">
    <location>
        <begin position="173"/>
        <end position="199"/>
    </location>
</feature>